<dbReference type="EMBL" id="LR130778">
    <property type="protein sequence ID" value="VDN46016.1"/>
    <property type="molecule type" value="Genomic_DNA"/>
</dbReference>
<dbReference type="AlphaFoldDB" id="A0A3P7RSM3"/>
<proteinExistence type="predicted"/>
<organism evidence="1 2">
    <name type="scientific">Petrocella atlantisensis</name>
    <dbReference type="NCBI Taxonomy" id="2173034"/>
    <lineage>
        <taxon>Bacteria</taxon>
        <taxon>Bacillati</taxon>
        <taxon>Bacillota</taxon>
        <taxon>Clostridia</taxon>
        <taxon>Lachnospirales</taxon>
        <taxon>Vallitaleaceae</taxon>
        <taxon>Petrocella</taxon>
    </lineage>
</organism>
<accession>A0A3P7RSM3</accession>
<gene>
    <name evidence="1" type="ORF">PATL70BA_0174</name>
</gene>
<name>A0A3P7RSM3_9FIRM</name>
<reference evidence="1 2" key="1">
    <citation type="submission" date="2018-09" db="EMBL/GenBank/DDBJ databases">
        <authorList>
            <person name="Postec A."/>
        </authorList>
    </citation>
    <scope>NUCLEOTIDE SEQUENCE [LARGE SCALE GENOMIC DNA]</scope>
    <source>
        <strain evidence="1">70B-A</strain>
    </source>
</reference>
<keyword evidence="2" id="KW-1185">Reference proteome</keyword>
<dbReference type="RefSeq" id="WP_125135591.1">
    <property type="nucleotide sequence ID" value="NZ_LR130778.1"/>
</dbReference>
<protein>
    <submittedName>
        <fullName evidence="1">Uncharacterized protein</fullName>
    </submittedName>
</protein>
<dbReference type="KEGG" id="cbar:PATL70BA_0174"/>
<evidence type="ECO:0000313" key="2">
    <source>
        <dbReference type="Proteomes" id="UP000279029"/>
    </source>
</evidence>
<sequence>MSTFKKLKDFFFGDWQEAYITTLENEFNRVIGLLDENDIKYKYKILTGHKNDRTPSSRNAYYVHVLKEDFQKFNQLLDFKY</sequence>
<dbReference type="Proteomes" id="UP000279029">
    <property type="component" value="Chromosome"/>
</dbReference>
<evidence type="ECO:0000313" key="1">
    <source>
        <dbReference type="EMBL" id="VDN46016.1"/>
    </source>
</evidence>